<comment type="caution">
    <text evidence="3">The sequence shown here is derived from an EMBL/GenBank/DDBJ whole genome shotgun (WGS) entry which is preliminary data.</text>
</comment>
<feature type="transmembrane region" description="Helical" evidence="1">
    <location>
        <begin position="184"/>
        <end position="207"/>
    </location>
</feature>
<gene>
    <name evidence="3" type="ORF">OSCT_1561</name>
</gene>
<dbReference type="eggNOG" id="COG1664">
    <property type="taxonomic scope" value="Bacteria"/>
</dbReference>
<evidence type="ECO:0000256" key="2">
    <source>
        <dbReference type="SAM" id="SignalP"/>
    </source>
</evidence>
<keyword evidence="1" id="KW-0812">Transmembrane</keyword>
<feature type="transmembrane region" description="Helical" evidence="1">
    <location>
        <begin position="245"/>
        <end position="266"/>
    </location>
</feature>
<dbReference type="STRING" id="765420.OSCT_1561"/>
<keyword evidence="1" id="KW-0472">Membrane</keyword>
<keyword evidence="1" id="KW-1133">Transmembrane helix</keyword>
<dbReference type="AlphaFoldDB" id="E1IE10"/>
<proteinExistence type="predicted"/>
<dbReference type="Proteomes" id="UP000054010">
    <property type="component" value="Unassembled WGS sequence"/>
</dbReference>
<keyword evidence="4" id="KW-1185">Reference proteome</keyword>
<sequence length="296" mass="30167">MGWLVGLLLALTLAPRPALAQGVEPIVVAADQVVQGDLAAVGRPILIEGRVEGDVTSWSSSITILGSVDGDVVSYAGHIKLGPAAQVTGNVLALGGGVTRSSPDQVAGRVLGEQATPGGLLLADMAQLFRSGSAGELGAIPLPLLSTALTILGLFLTLACATVWPRRTQGVSRVLQQAPTRSTLLGLLTTLLLALIVILVAGLLALTLIGLPLLLPLFFLLQTPYLFGLAGLARAVAARIKLPETTALILGVALLLIPLGLIGAIAPLWSLVLFYLLASVGLGATILSRGGAYALA</sequence>
<feature type="chain" id="PRO_5003146949" description="Polymer-forming cytoskeletal protein" evidence="2">
    <location>
        <begin position="21"/>
        <end position="296"/>
    </location>
</feature>
<feature type="transmembrane region" description="Helical" evidence="1">
    <location>
        <begin position="213"/>
        <end position="233"/>
    </location>
</feature>
<name>E1IE10_9CHLR</name>
<protein>
    <recommendedName>
        <fullName evidence="5">Polymer-forming cytoskeletal protein</fullName>
    </recommendedName>
</protein>
<evidence type="ECO:0000256" key="1">
    <source>
        <dbReference type="SAM" id="Phobius"/>
    </source>
</evidence>
<organism evidence="3 4">
    <name type="scientific">Oscillochloris trichoides DG-6</name>
    <dbReference type="NCBI Taxonomy" id="765420"/>
    <lineage>
        <taxon>Bacteria</taxon>
        <taxon>Bacillati</taxon>
        <taxon>Chloroflexota</taxon>
        <taxon>Chloroflexia</taxon>
        <taxon>Chloroflexales</taxon>
        <taxon>Chloroflexineae</taxon>
        <taxon>Oscillochloridaceae</taxon>
        <taxon>Oscillochloris</taxon>
    </lineage>
</organism>
<reference evidence="3 4" key="1">
    <citation type="journal article" date="2011" name="J. Bacteriol.">
        <title>Draft genome sequence of the anoxygenic filamentous phototrophic bacterium Oscillochloris trichoides subsp. DG-6.</title>
        <authorList>
            <person name="Kuznetsov B.B."/>
            <person name="Ivanovsky R.N."/>
            <person name="Keppen O.I."/>
            <person name="Sukhacheva M.V."/>
            <person name="Bumazhkin B.K."/>
            <person name="Patutina E.O."/>
            <person name="Beletsky A.V."/>
            <person name="Mardanov A.V."/>
            <person name="Baslerov R.V."/>
            <person name="Panteleeva A.N."/>
            <person name="Kolganova T.V."/>
            <person name="Ravin N.V."/>
            <person name="Skryabin K.G."/>
        </authorList>
    </citation>
    <scope>NUCLEOTIDE SEQUENCE [LARGE SCALE GENOMIC DNA]</scope>
    <source>
        <strain evidence="3 4">DG-6</strain>
    </source>
</reference>
<dbReference type="HOGENOM" id="CLU_939554_0_0_0"/>
<dbReference type="EMBL" id="ADVR01000048">
    <property type="protein sequence ID" value="EFO80621.1"/>
    <property type="molecule type" value="Genomic_DNA"/>
</dbReference>
<evidence type="ECO:0008006" key="5">
    <source>
        <dbReference type="Google" id="ProtNLM"/>
    </source>
</evidence>
<feature type="transmembrane region" description="Helical" evidence="1">
    <location>
        <begin position="140"/>
        <end position="164"/>
    </location>
</feature>
<feature type="transmembrane region" description="Helical" evidence="1">
    <location>
        <begin position="272"/>
        <end position="295"/>
    </location>
</feature>
<accession>E1IE10</accession>
<keyword evidence="2" id="KW-0732">Signal</keyword>
<feature type="signal peptide" evidence="2">
    <location>
        <begin position="1"/>
        <end position="20"/>
    </location>
</feature>
<evidence type="ECO:0000313" key="3">
    <source>
        <dbReference type="EMBL" id="EFO80621.1"/>
    </source>
</evidence>
<evidence type="ECO:0000313" key="4">
    <source>
        <dbReference type="Proteomes" id="UP000054010"/>
    </source>
</evidence>